<feature type="region of interest" description="Disordered" evidence="4">
    <location>
        <begin position="991"/>
        <end position="1023"/>
    </location>
</feature>
<evidence type="ECO:0000256" key="3">
    <source>
        <dbReference type="PROSITE-ProRule" id="PRU00221"/>
    </source>
</evidence>
<dbReference type="InterPro" id="IPR027728">
    <property type="entry name" value="Topless_fam"/>
</dbReference>
<evidence type="ECO:0000259" key="5">
    <source>
        <dbReference type="PROSITE" id="PS50897"/>
    </source>
</evidence>
<dbReference type="PROSITE" id="PS50082">
    <property type="entry name" value="WD_REPEATS_2"/>
    <property type="match status" value="2"/>
</dbReference>
<dbReference type="PROSITE" id="PS50896">
    <property type="entry name" value="LISH"/>
    <property type="match status" value="1"/>
</dbReference>
<dbReference type="InterPro" id="IPR006595">
    <property type="entry name" value="CTLH_C"/>
</dbReference>
<dbReference type="PANTHER" id="PTHR44083">
    <property type="entry name" value="TOPLESS-RELATED PROTEIN 1-RELATED"/>
    <property type="match status" value="1"/>
</dbReference>
<evidence type="ECO:0000256" key="2">
    <source>
        <dbReference type="ARBA" id="ARBA00022737"/>
    </source>
</evidence>
<dbReference type="Pfam" id="PF17814">
    <property type="entry name" value="LisH_TPL"/>
    <property type="match status" value="1"/>
</dbReference>
<dbReference type="OrthoDB" id="6262491at2759"/>
<dbReference type="Gene3D" id="2.130.10.10">
    <property type="entry name" value="YVTN repeat-like/Quinoprotein amine dehydrogenase"/>
    <property type="match status" value="3"/>
</dbReference>
<evidence type="ECO:0000313" key="7">
    <source>
        <dbReference type="Proteomes" id="UP000242715"/>
    </source>
</evidence>
<evidence type="ECO:0000256" key="4">
    <source>
        <dbReference type="SAM" id="MobiDB-lite"/>
    </source>
</evidence>
<organism evidence="6 7">
    <name type="scientific">Trifolium subterraneum</name>
    <name type="common">Subterranean clover</name>
    <dbReference type="NCBI Taxonomy" id="3900"/>
    <lineage>
        <taxon>Eukaryota</taxon>
        <taxon>Viridiplantae</taxon>
        <taxon>Streptophyta</taxon>
        <taxon>Embryophyta</taxon>
        <taxon>Tracheophyta</taxon>
        <taxon>Spermatophyta</taxon>
        <taxon>Magnoliopsida</taxon>
        <taxon>eudicotyledons</taxon>
        <taxon>Gunneridae</taxon>
        <taxon>Pentapetalae</taxon>
        <taxon>rosids</taxon>
        <taxon>fabids</taxon>
        <taxon>Fabales</taxon>
        <taxon>Fabaceae</taxon>
        <taxon>Papilionoideae</taxon>
        <taxon>50 kb inversion clade</taxon>
        <taxon>NPAAA clade</taxon>
        <taxon>Hologalegina</taxon>
        <taxon>IRL clade</taxon>
        <taxon>Trifolieae</taxon>
        <taxon>Trifolium</taxon>
    </lineage>
</organism>
<dbReference type="InterPro" id="IPR048419">
    <property type="entry name" value="Topless_Znf"/>
</dbReference>
<dbReference type="InterPro" id="IPR015943">
    <property type="entry name" value="WD40/YVTN_repeat-like_dom_sf"/>
</dbReference>
<reference evidence="7" key="1">
    <citation type="journal article" date="2017" name="Front. Plant Sci.">
        <title>Climate Clever Clovers: New Paradigm to Reduce the Environmental Footprint of Ruminants by Breeding Low Methanogenic Forages Utilizing Haplotype Variation.</title>
        <authorList>
            <person name="Kaur P."/>
            <person name="Appels R."/>
            <person name="Bayer P.E."/>
            <person name="Keeble-Gagnere G."/>
            <person name="Wang J."/>
            <person name="Hirakawa H."/>
            <person name="Shirasawa K."/>
            <person name="Vercoe P."/>
            <person name="Stefanova K."/>
            <person name="Durmic Z."/>
            <person name="Nichols P."/>
            <person name="Revell C."/>
            <person name="Isobe S.N."/>
            <person name="Edwards D."/>
            <person name="Erskine W."/>
        </authorList>
    </citation>
    <scope>NUCLEOTIDE SEQUENCE [LARGE SCALE GENOMIC DNA]</scope>
    <source>
        <strain evidence="7">cv. Daliak</strain>
    </source>
</reference>
<dbReference type="GO" id="GO:0006355">
    <property type="term" value="P:regulation of DNA-templated transcription"/>
    <property type="evidence" value="ECO:0007669"/>
    <property type="project" value="InterPro"/>
</dbReference>
<dbReference type="InterPro" id="IPR036322">
    <property type="entry name" value="WD40_repeat_dom_sf"/>
</dbReference>
<dbReference type="SMART" id="SM00320">
    <property type="entry name" value="WD40"/>
    <property type="match status" value="9"/>
</dbReference>
<sequence>IYFTVADFSVVKMSSLSRELVFLILQFLDEEKFKETVHKLEQESGFFFNMKYFEDEVHNGNWDEVEKYLSGFTKVDDNRHDRSKAVEILVKDLKVFATFNEELFKEITQLLTLENFRENEQLSKYGDTKSARAIMLVELKKLIEANPLFRDKLQFPNLKNSRLRTLINQSLNWQHQLCKNPRPNPDIKTLFVDHSCGQPNGARAPSPANNPLLGSLPKAGGFPPLGAHGPFQPTPAPVPTQLAGWMSNPTPVAHAAVSGGGAIGLGAPSMPGALKHPRTPPPNLSVDYPSGDSDHVAKRTRPMGITDEVNLPVNVLSTPFPGHGHSQAFNAPDDLPLPKTVMRTLNQGSSPMSMDFHPVQQSLLLVGTNVGDIALWEVGSRERLVSRNFKVWDLSACSMPFQAALVKDPSVSVNRVIWSPDGALFAFSHPNKQLCVITCGDDKTIKVWDAASGTKQYTFEGHEAPVYSVCPHYKENIQFIFSTALDGKIKAWLYDNLGSRVDYDAPGRWCTTMAYSADGTRLFSCGTSKDGESSIVEWNESEGAVKRTYQGFRKRSSGVVQFDTTKNRFLAAGDDFSIKFWDMDNIQLLTTVDADGGLPASPRIRFNKEGTLLAVSANDNGIKIIANAEGIRLLRTLENSMYDASRASELAKPTINSMTSAAAATSAALAERASSAAAIAGMNGDARNMGDVKPRISEESNDKSKIWKLTEINEPSHCRSLKLPENVRVNKISRLIYTNSGNAILALASNAIHLLWKWPRNDRNSSGKANASVQPQLWQPSSGILMTNDIADSNPEDSVPCFALSKNDSYTMTTFMPPPPAATFLAFHPQDNNIIAIGMDDSSIQIYNICVWNTDGWEKQKTRFLQLPPGRTPSAQSDTRVQFHQDQIQFLVVHETQLAIFEATKLECLKQWAPRDSSAPISHATFSCDSQLIYASFLDATVCVFNASNLRLRNSNVQPLVIAAHPQEPNQFAVGLSDGGVHVFEPLESEAKWGVPPPNENGSASNNVAVATSVGLSSDQAQR</sequence>
<dbReference type="Proteomes" id="UP000242715">
    <property type="component" value="Unassembled WGS sequence"/>
</dbReference>
<dbReference type="Pfam" id="PF00400">
    <property type="entry name" value="WD40"/>
    <property type="match status" value="2"/>
</dbReference>
<dbReference type="SUPFAM" id="SSF50978">
    <property type="entry name" value="WD40 repeat-like"/>
    <property type="match status" value="1"/>
</dbReference>
<gene>
    <name evidence="6" type="ORF">TSUD_259530</name>
</gene>
<dbReference type="PROSITE" id="PS50897">
    <property type="entry name" value="CTLH"/>
    <property type="match status" value="1"/>
</dbReference>
<feature type="repeat" description="WD" evidence="3">
    <location>
        <begin position="560"/>
        <end position="591"/>
    </location>
</feature>
<evidence type="ECO:0000313" key="6">
    <source>
        <dbReference type="EMBL" id="GAU33102.1"/>
    </source>
</evidence>
<dbReference type="InterPro" id="IPR054532">
    <property type="entry name" value="TPL_SMU1_LisH-like"/>
</dbReference>
<keyword evidence="2" id="KW-0677">Repeat</keyword>
<keyword evidence="1 3" id="KW-0853">WD repeat</keyword>
<keyword evidence="7" id="KW-1185">Reference proteome</keyword>
<feature type="non-terminal residue" evidence="6">
    <location>
        <position position="1"/>
    </location>
</feature>
<dbReference type="Pfam" id="PF21889">
    <property type="entry name" value="TPR1-like_2nd"/>
    <property type="match status" value="1"/>
</dbReference>
<dbReference type="InterPro" id="IPR011047">
    <property type="entry name" value="Quinoprotein_ADH-like_sf"/>
</dbReference>
<protein>
    <recommendedName>
        <fullName evidence="5">CTLH domain-containing protein</fullName>
    </recommendedName>
</protein>
<dbReference type="EMBL" id="DF973516">
    <property type="protein sequence ID" value="GAU33102.1"/>
    <property type="molecule type" value="Genomic_DNA"/>
</dbReference>
<dbReference type="InterPro" id="IPR006594">
    <property type="entry name" value="LisH"/>
</dbReference>
<accession>A0A2Z6N8H5</accession>
<dbReference type="SMART" id="SM00667">
    <property type="entry name" value="LisH"/>
    <property type="match status" value="1"/>
</dbReference>
<proteinExistence type="predicted"/>
<feature type="compositionally biased region" description="Polar residues" evidence="4">
    <location>
        <begin position="1000"/>
        <end position="1023"/>
    </location>
</feature>
<dbReference type="InterPro" id="IPR001680">
    <property type="entry name" value="WD40_rpt"/>
</dbReference>
<dbReference type="AlphaFoldDB" id="A0A2Z6N8H5"/>
<name>A0A2Z6N8H5_TRISU</name>
<feature type="repeat" description="WD" evidence="3">
    <location>
        <begin position="436"/>
        <end position="458"/>
    </location>
</feature>
<dbReference type="PANTHER" id="PTHR44083:SF45">
    <property type="entry name" value="TOPLESS-RELATED PROTEIN 1"/>
    <property type="match status" value="1"/>
</dbReference>
<dbReference type="InterPro" id="IPR054080">
    <property type="entry name" value="TPR1-like_2nd"/>
</dbReference>
<feature type="domain" description="CTLH" evidence="5">
    <location>
        <begin position="46"/>
        <end position="80"/>
    </location>
</feature>
<dbReference type="Pfam" id="PF21359">
    <property type="entry name" value="zf_topless"/>
    <property type="match status" value="1"/>
</dbReference>
<evidence type="ECO:0000256" key="1">
    <source>
        <dbReference type="ARBA" id="ARBA00022574"/>
    </source>
</evidence>
<dbReference type="SUPFAM" id="SSF50998">
    <property type="entry name" value="Quinoprotein alcohol dehydrogenase-like"/>
    <property type="match status" value="1"/>
</dbReference>